<evidence type="ECO:0000256" key="2">
    <source>
        <dbReference type="ARBA" id="ARBA00022730"/>
    </source>
</evidence>
<dbReference type="GO" id="GO:0005840">
    <property type="term" value="C:ribosome"/>
    <property type="evidence" value="ECO:0007669"/>
    <property type="project" value="UniProtKB-KW"/>
</dbReference>
<protein>
    <recommendedName>
        <fullName evidence="6">Large ribosomal subunit protein uL23</fullName>
    </recommendedName>
</protein>
<evidence type="ECO:0000256" key="4">
    <source>
        <dbReference type="ARBA" id="ARBA00022980"/>
    </source>
</evidence>
<gene>
    <name evidence="6" type="primary">rplW</name>
    <name evidence="8" type="ORF">ENO59_12660</name>
</gene>
<keyword evidence="2 6" id="KW-0699">rRNA-binding</keyword>
<dbReference type="Gene3D" id="3.30.70.330">
    <property type="match status" value="1"/>
</dbReference>
<evidence type="ECO:0000256" key="1">
    <source>
        <dbReference type="ARBA" id="ARBA00006700"/>
    </source>
</evidence>
<dbReference type="InterPro" id="IPR001014">
    <property type="entry name" value="Ribosomal_uL23_CS"/>
</dbReference>
<dbReference type="GO" id="GO:1990904">
    <property type="term" value="C:ribonucleoprotein complex"/>
    <property type="evidence" value="ECO:0007669"/>
    <property type="project" value="UniProtKB-KW"/>
</dbReference>
<comment type="subunit">
    <text evidence="6">Part of the 50S ribosomal subunit. Contacts protein L29, and trigger factor when it is bound to the ribosome.</text>
</comment>
<accession>A0A7V2B2Y5</accession>
<evidence type="ECO:0000256" key="5">
    <source>
        <dbReference type="ARBA" id="ARBA00023274"/>
    </source>
</evidence>
<evidence type="ECO:0000256" key="6">
    <source>
        <dbReference type="HAMAP-Rule" id="MF_01369"/>
    </source>
</evidence>
<dbReference type="AlphaFoldDB" id="A0A7V2B2Y5"/>
<dbReference type="GO" id="GO:0019843">
    <property type="term" value="F:rRNA binding"/>
    <property type="evidence" value="ECO:0007669"/>
    <property type="project" value="UniProtKB-UniRule"/>
</dbReference>
<organism evidence="8">
    <name type="scientific">Rhodothermus marinus</name>
    <name type="common">Rhodothermus obamensis</name>
    <dbReference type="NCBI Taxonomy" id="29549"/>
    <lineage>
        <taxon>Bacteria</taxon>
        <taxon>Pseudomonadati</taxon>
        <taxon>Rhodothermota</taxon>
        <taxon>Rhodothermia</taxon>
        <taxon>Rhodothermales</taxon>
        <taxon>Rhodothermaceae</taxon>
        <taxon>Rhodothermus</taxon>
    </lineage>
</organism>
<dbReference type="InterPro" id="IPR012678">
    <property type="entry name" value="Ribosomal_uL23/eL15/eS24_sf"/>
</dbReference>
<keyword evidence="3 6" id="KW-0694">RNA-binding</keyword>
<dbReference type="EMBL" id="DSGB01000007">
    <property type="protein sequence ID" value="HER97335.1"/>
    <property type="molecule type" value="Genomic_DNA"/>
</dbReference>
<dbReference type="SUPFAM" id="SSF54189">
    <property type="entry name" value="Ribosomal proteins S24e, L23 and L15e"/>
    <property type="match status" value="1"/>
</dbReference>
<dbReference type="Pfam" id="PF00276">
    <property type="entry name" value="Ribosomal_L23"/>
    <property type="match status" value="1"/>
</dbReference>
<comment type="caution">
    <text evidence="8">The sequence shown here is derived from an EMBL/GenBank/DDBJ whole genome shotgun (WGS) entry which is preliminary data.</text>
</comment>
<keyword evidence="5 6" id="KW-0687">Ribonucleoprotein</keyword>
<dbReference type="HAMAP" id="MF_01369_B">
    <property type="entry name" value="Ribosomal_uL23_B"/>
    <property type="match status" value="1"/>
</dbReference>
<dbReference type="GO" id="GO:0003735">
    <property type="term" value="F:structural constituent of ribosome"/>
    <property type="evidence" value="ECO:0007669"/>
    <property type="project" value="InterPro"/>
</dbReference>
<sequence>MSKHPILIRPLVTEKLSQQEAQGHYGFVVAKDANKIEIRKAVEALYGVKVKEVRTMIVRGKRRRQFTRRGASEGRTSSYKKAIVTLTPDSPRINFFENV</sequence>
<proteinExistence type="inferred from homology"/>
<dbReference type="GO" id="GO:0006412">
    <property type="term" value="P:translation"/>
    <property type="evidence" value="ECO:0007669"/>
    <property type="project" value="UniProtKB-UniRule"/>
</dbReference>
<dbReference type="PROSITE" id="PS00050">
    <property type="entry name" value="RIBOSOMAL_L23"/>
    <property type="match status" value="1"/>
</dbReference>
<evidence type="ECO:0000256" key="7">
    <source>
        <dbReference type="RuleBase" id="RU003934"/>
    </source>
</evidence>
<dbReference type="InterPro" id="IPR012677">
    <property type="entry name" value="Nucleotide-bd_a/b_plait_sf"/>
</dbReference>
<dbReference type="PANTHER" id="PTHR11620">
    <property type="entry name" value="60S RIBOSOMAL PROTEIN L23A"/>
    <property type="match status" value="1"/>
</dbReference>
<dbReference type="NCBIfam" id="NF004363">
    <property type="entry name" value="PRK05738.2-4"/>
    <property type="match status" value="1"/>
</dbReference>
<keyword evidence="4 6" id="KW-0689">Ribosomal protein</keyword>
<dbReference type="InterPro" id="IPR013025">
    <property type="entry name" value="Ribosomal_uL23-like"/>
</dbReference>
<reference evidence="8" key="1">
    <citation type="journal article" date="2020" name="mSystems">
        <title>Genome- and Community-Level Interaction Insights into Carbon Utilization and Element Cycling Functions of Hydrothermarchaeota in Hydrothermal Sediment.</title>
        <authorList>
            <person name="Zhou Z."/>
            <person name="Liu Y."/>
            <person name="Xu W."/>
            <person name="Pan J."/>
            <person name="Luo Z.H."/>
            <person name="Li M."/>
        </authorList>
    </citation>
    <scope>NUCLEOTIDE SEQUENCE [LARGE SCALE GENOMIC DNA]</scope>
    <source>
        <strain evidence="8">SpSt-143</strain>
    </source>
</reference>
<comment type="function">
    <text evidence="6">One of the early assembly proteins it binds 23S rRNA. One of the proteins that surrounds the polypeptide exit tunnel on the outside of the ribosome. Forms the main docking site for trigger factor binding to the ribosome.</text>
</comment>
<name>A0A7V2B2Y5_RHOMR</name>
<evidence type="ECO:0000256" key="3">
    <source>
        <dbReference type="ARBA" id="ARBA00022884"/>
    </source>
</evidence>
<comment type="similarity">
    <text evidence="1 6 7">Belongs to the universal ribosomal protein uL23 family.</text>
</comment>
<evidence type="ECO:0000313" key="8">
    <source>
        <dbReference type="EMBL" id="HER97335.1"/>
    </source>
</evidence>